<evidence type="ECO:0000256" key="3">
    <source>
        <dbReference type="SAM" id="MobiDB-lite"/>
    </source>
</evidence>
<feature type="domain" description="NodB homology" evidence="4">
    <location>
        <begin position="21"/>
        <end position="135"/>
    </location>
</feature>
<dbReference type="GO" id="GO:0046872">
    <property type="term" value="F:metal ion binding"/>
    <property type="evidence" value="ECO:0007669"/>
    <property type="project" value="UniProtKB-KW"/>
</dbReference>
<evidence type="ECO:0000256" key="1">
    <source>
        <dbReference type="ARBA" id="ARBA00022723"/>
    </source>
</evidence>
<evidence type="ECO:0000313" key="5">
    <source>
        <dbReference type="EMBL" id="QIK72355.1"/>
    </source>
</evidence>
<keyword evidence="1" id="KW-0479">Metal-binding</keyword>
<dbReference type="SUPFAM" id="SSF88713">
    <property type="entry name" value="Glycoside hydrolase/deacetylase"/>
    <property type="match status" value="1"/>
</dbReference>
<dbReference type="InterPro" id="IPR050248">
    <property type="entry name" value="Polysacc_deacetylase_ArnD"/>
</dbReference>
<dbReference type="InterPro" id="IPR002509">
    <property type="entry name" value="NODB_dom"/>
</dbReference>
<evidence type="ECO:0000259" key="4">
    <source>
        <dbReference type="Pfam" id="PF01522"/>
    </source>
</evidence>
<dbReference type="GO" id="GO:0005975">
    <property type="term" value="P:carbohydrate metabolic process"/>
    <property type="evidence" value="ECO:0007669"/>
    <property type="project" value="InterPro"/>
</dbReference>
<name>A0A6G7Y6B9_9ACTN</name>
<keyword evidence="6" id="KW-1185">Reference proteome</keyword>
<feature type="compositionally biased region" description="Basic and acidic residues" evidence="3">
    <location>
        <begin position="1"/>
        <end position="11"/>
    </location>
</feature>
<dbReference type="PANTHER" id="PTHR10587:SF133">
    <property type="entry name" value="CHITIN DEACETYLASE 1-RELATED"/>
    <property type="match status" value="1"/>
</dbReference>
<dbReference type="KEGG" id="prv:G7070_08815"/>
<dbReference type="EMBL" id="CP049865">
    <property type="protein sequence ID" value="QIK72355.1"/>
    <property type="molecule type" value="Genomic_DNA"/>
</dbReference>
<proteinExistence type="predicted"/>
<dbReference type="GO" id="GO:0016810">
    <property type="term" value="F:hydrolase activity, acting on carbon-nitrogen (but not peptide) bonds"/>
    <property type="evidence" value="ECO:0007669"/>
    <property type="project" value="InterPro"/>
</dbReference>
<dbReference type="Pfam" id="PF01522">
    <property type="entry name" value="Polysacc_deac_1"/>
    <property type="match status" value="1"/>
</dbReference>
<dbReference type="PANTHER" id="PTHR10587">
    <property type="entry name" value="GLYCOSYL TRANSFERASE-RELATED"/>
    <property type="match status" value="1"/>
</dbReference>
<sequence length="210" mass="22725">MTGKPVEDRRIPPGQGHASGPNTTDKVVLTFDDCPKTLDDMKSTVTAIEALGVRVVLFPLGNCIAKGTFDVDFARQHGMFVYSHSVNHPQLTKISDAAILKQLKPPAVQGTWLRPPYGAANAHVASVVASAGMKIWLWDFDTEDWRGKPQDQLVSEVVQYSEPGDTVLMHMQWHGFNADAVAKMKQGLAARGIELCGLNGPATATGPFNC</sequence>
<organism evidence="5 6">
    <name type="scientific">Propioniciclava coleopterorum</name>
    <dbReference type="NCBI Taxonomy" id="2714937"/>
    <lineage>
        <taxon>Bacteria</taxon>
        <taxon>Bacillati</taxon>
        <taxon>Actinomycetota</taxon>
        <taxon>Actinomycetes</taxon>
        <taxon>Propionibacteriales</taxon>
        <taxon>Propionibacteriaceae</taxon>
        <taxon>Propioniciclava</taxon>
    </lineage>
</organism>
<reference evidence="5 6" key="1">
    <citation type="submission" date="2020-03" db="EMBL/GenBank/DDBJ databases">
        <title>Propioniciclava sp. nov., isolated from Hydrophilus acuminatus.</title>
        <authorList>
            <person name="Hyun D.-W."/>
            <person name="Bae J.-W."/>
        </authorList>
    </citation>
    <scope>NUCLEOTIDE SEQUENCE [LARGE SCALE GENOMIC DNA]</scope>
    <source>
        <strain evidence="5 6">HDW11</strain>
    </source>
</reference>
<accession>A0A6G7Y6B9</accession>
<dbReference type="Gene3D" id="3.20.20.370">
    <property type="entry name" value="Glycoside hydrolase/deacetylase"/>
    <property type="match status" value="1"/>
</dbReference>
<gene>
    <name evidence="5" type="ORF">G7070_08815</name>
</gene>
<dbReference type="CDD" id="cd10917">
    <property type="entry name" value="CE4_NodB_like_6s_7s"/>
    <property type="match status" value="1"/>
</dbReference>
<evidence type="ECO:0000256" key="2">
    <source>
        <dbReference type="ARBA" id="ARBA00022801"/>
    </source>
</evidence>
<dbReference type="AlphaFoldDB" id="A0A6G7Y6B9"/>
<protein>
    <submittedName>
        <fullName evidence="5">Polysaccharide deacetylase family protein</fullName>
    </submittedName>
</protein>
<keyword evidence="2" id="KW-0378">Hydrolase</keyword>
<dbReference type="GO" id="GO:0016020">
    <property type="term" value="C:membrane"/>
    <property type="evidence" value="ECO:0007669"/>
    <property type="project" value="TreeGrafter"/>
</dbReference>
<evidence type="ECO:0000313" key="6">
    <source>
        <dbReference type="Proteomes" id="UP000501058"/>
    </source>
</evidence>
<dbReference type="RefSeq" id="WP_166233431.1">
    <property type="nucleotide sequence ID" value="NZ_CP049865.1"/>
</dbReference>
<dbReference type="InterPro" id="IPR011330">
    <property type="entry name" value="Glyco_hydro/deAcase_b/a-brl"/>
</dbReference>
<feature type="region of interest" description="Disordered" evidence="3">
    <location>
        <begin position="1"/>
        <end position="25"/>
    </location>
</feature>
<dbReference type="Proteomes" id="UP000501058">
    <property type="component" value="Chromosome"/>
</dbReference>